<feature type="domain" description="Translation elongation factor EFTs/EF1B dimerisation" evidence="7">
    <location>
        <begin position="73"/>
        <end position="275"/>
    </location>
</feature>
<dbReference type="InterPro" id="IPR001816">
    <property type="entry name" value="Transl_elong_EFTs/EF1B"/>
</dbReference>
<dbReference type="FunFam" id="1.10.286.20:FF:000001">
    <property type="entry name" value="Elongation factor Ts"/>
    <property type="match status" value="1"/>
</dbReference>
<dbReference type="SUPFAM" id="SSF46934">
    <property type="entry name" value="UBA-like"/>
    <property type="match status" value="1"/>
</dbReference>
<dbReference type="InterPro" id="IPR036402">
    <property type="entry name" value="EF-Ts_dimer_sf"/>
</dbReference>
<dbReference type="Proteomes" id="UP000315440">
    <property type="component" value="Unassembled WGS sequence"/>
</dbReference>
<dbReference type="InterPro" id="IPR009060">
    <property type="entry name" value="UBA-like_sf"/>
</dbReference>
<accession>A0A5C5ZR66</accession>
<dbReference type="CDD" id="cd14275">
    <property type="entry name" value="UBA_EF-Ts"/>
    <property type="match status" value="1"/>
</dbReference>
<dbReference type="FunFam" id="1.10.8.10:FF:000001">
    <property type="entry name" value="Elongation factor Ts"/>
    <property type="match status" value="1"/>
</dbReference>
<keyword evidence="4 5" id="KW-0648">Protein biosynthesis</keyword>
<protein>
    <recommendedName>
        <fullName evidence="2 5">Elongation factor Ts</fullName>
        <shortName evidence="5">EF-Ts</shortName>
    </recommendedName>
</protein>
<feature type="region of interest" description="Disordered" evidence="6">
    <location>
        <begin position="104"/>
        <end position="128"/>
    </location>
</feature>
<comment type="subcellular location">
    <subcellularLocation>
        <location evidence="5">Cytoplasm</location>
    </subcellularLocation>
</comment>
<evidence type="ECO:0000256" key="2">
    <source>
        <dbReference type="ARBA" id="ARBA00016956"/>
    </source>
</evidence>
<comment type="caution">
    <text evidence="8">The sequence shown here is derived from an EMBL/GenBank/DDBJ whole genome shotgun (WGS) entry which is preliminary data.</text>
</comment>
<evidence type="ECO:0000256" key="4">
    <source>
        <dbReference type="ARBA" id="ARBA00022917"/>
    </source>
</evidence>
<dbReference type="OrthoDB" id="9808348at2"/>
<dbReference type="InterPro" id="IPR014039">
    <property type="entry name" value="Transl_elong_EFTs/EF1B_dimer"/>
</dbReference>
<comment type="similarity">
    <text evidence="1 5">Belongs to the EF-Ts family.</text>
</comment>
<evidence type="ECO:0000259" key="7">
    <source>
        <dbReference type="Pfam" id="PF00889"/>
    </source>
</evidence>
<evidence type="ECO:0000313" key="9">
    <source>
        <dbReference type="Proteomes" id="UP000315440"/>
    </source>
</evidence>
<proteinExistence type="inferred from homology"/>
<dbReference type="SUPFAM" id="SSF54713">
    <property type="entry name" value="Elongation factor Ts (EF-Ts), dimerisation domain"/>
    <property type="match status" value="2"/>
</dbReference>
<name>A0A5C5ZR66_9BACT</name>
<evidence type="ECO:0000256" key="1">
    <source>
        <dbReference type="ARBA" id="ARBA00005532"/>
    </source>
</evidence>
<sequence length="277" mass="30000">MAEITAAMVKELREETQLPMMDCKKALVESGGDKEAAKQALREKGVKLMDGRRDRVTEEGRVAVYTSIEDGVGAIVELQVESAPVAGNEEVVALVNDLAKQLATGPGAATPDELWDQPSPSDSGKKLRDVKEDLENRIREVFNLTRIKRADSACGGYVHFDAKSGVLLEVEGGTPELAKDISMHVAAMQPAATSKDDLDPALVEKERTTLIEAARAEGKPDNIIEKMVEGRMRNFYAESVLSEQPFVKDDKQTVGKVASAGGMTIKGFTLWKVGQEA</sequence>
<dbReference type="Gene3D" id="3.30.479.20">
    <property type="entry name" value="Elongation factor Ts, dimerisation domain"/>
    <property type="match status" value="2"/>
</dbReference>
<evidence type="ECO:0000256" key="6">
    <source>
        <dbReference type="SAM" id="MobiDB-lite"/>
    </source>
</evidence>
<comment type="caution">
    <text evidence="5">Lacks conserved residue(s) required for the propagation of feature annotation.</text>
</comment>
<dbReference type="GO" id="GO:0005737">
    <property type="term" value="C:cytoplasm"/>
    <property type="evidence" value="ECO:0007669"/>
    <property type="project" value="UniProtKB-SubCell"/>
</dbReference>
<gene>
    <name evidence="5 8" type="primary">tsf</name>
    <name evidence="8" type="ORF">Mal64_22910</name>
</gene>
<dbReference type="HAMAP" id="MF_00050">
    <property type="entry name" value="EF_Ts"/>
    <property type="match status" value="1"/>
</dbReference>
<dbReference type="PANTHER" id="PTHR11741">
    <property type="entry name" value="ELONGATION FACTOR TS"/>
    <property type="match status" value="1"/>
</dbReference>
<keyword evidence="5" id="KW-0963">Cytoplasm</keyword>
<dbReference type="Gene3D" id="1.10.286.20">
    <property type="match status" value="1"/>
</dbReference>
<evidence type="ECO:0000256" key="5">
    <source>
        <dbReference type="HAMAP-Rule" id="MF_00050"/>
    </source>
</evidence>
<keyword evidence="9" id="KW-1185">Reference proteome</keyword>
<dbReference type="EMBL" id="SJPQ01000002">
    <property type="protein sequence ID" value="TWT88803.1"/>
    <property type="molecule type" value="Genomic_DNA"/>
</dbReference>
<dbReference type="NCBIfam" id="TIGR00116">
    <property type="entry name" value="tsf"/>
    <property type="match status" value="1"/>
</dbReference>
<dbReference type="Gene3D" id="1.10.8.10">
    <property type="entry name" value="DNA helicase RuvA subunit, C-terminal domain"/>
    <property type="match status" value="1"/>
</dbReference>
<dbReference type="PANTHER" id="PTHR11741:SF0">
    <property type="entry name" value="ELONGATION FACTOR TS, MITOCHONDRIAL"/>
    <property type="match status" value="1"/>
</dbReference>
<dbReference type="AlphaFoldDB" id="A0A5C5ZR66"/>
<dbReference type="RefSeq" id="WP_146400169.1">
    <property type="nucleotide sequence ID" value="NZ_SJPQ01000002.1"/>
</dbReference>
<dbReference type="GO" id="GO:0003746">
    <property type="term" value="F:translation elongation factor activity"/>
    <property type="evidence" value="ECO:0007669"/>
    <property type="project" value="UniProtKB-UniRule"/>
</dbReference>
<dbReference type="Pfam" id="PF00889">
    <property type="entry name" value="EF_TS"/>
    <property type="match status" value="1"/>
</dbReference>
<keyword evidence="3 5" id="KW-0251">Elongation factor</keyword>
<evidence type="ECO:0000313" key="8">
    <source>
        <dbReference type="EMBL" id="TWT88803.1"/>
    </source>
</evidence>
<organism evidence="8 9">
    <name type="scientific">Pseudobythopirellula maris</name>
    <dbReference type="NCBI Taxonomy" id="2527991"/>
    <lineage>
        <taxon>Bacteria</taxon>
        <taxon>Pseudomonadati</taxon>
        <taxon>Planctomycetota</taxon>
        <taxon>Planctomycetia</taxon>
        <taxon>Pirellulales</taxon>
        <taxon>Lacipirellulaceae</taxon>
        <taxon>Pseudobythopirellula</taxon>
    </lineage>
</organism>
<evidence type="ECO:0000256" key="3">
    <source>
        <dbReference type="ARBA" id="ARBA00022768"/>
    </source>
</evidence>
<reference evidence="8 9" key="1">
    <citation type="submission" date="2019-02" db="EMBL/GenBank/DDBJ databases">
        <title>Deep-cultivation of Planctomycetes and their phenomic and genomic characterization uncovers novel biology.</title>
        <authorList>
            <person name="Wiegand S."/>
            <person name="Jogler M."/>
            <person name="Boedeker C."/>
            <person name="Pinto D."/>
            <person name="Vollmers J."/>
            <person name="Rivas-Marin E."/>
            <person name="Kohn T."/>
            <person name="Peeters S.H."/>
            <person name="Heuer A."/>
            <person name="Rast P."/>
            <person name="Oberbeckmann S."/>
            <person name="Bunk B."/>
            <person name="Jeske O."/>
            <person name="Meyerdierks A."/>
            <person name="Storesund J.E."/>
            <person name="Kallscheuer N."/>
            <person name="Luecker S."/>
            <person name="Lage O.M."/>
            <person name="Pohl T."/>
            <person name="Merkel B.J."/>
            <person name="Hornburger P."/>
            <person name="Mueller R.-W."/>
            <person name="Bruemmer F."/>
            <person name="Labrenz M."/>
            <person name="Spormann A.M."/>
            <person name="Op Den Camp H."/>
            <person name="Overmann J."/>
            <person name="Amann R."/>
            <person name="Jetten M.S.M."/>
            <person name="Mascher T."/>
            <person name="Medema M.H."/>
            <person name="Devos D.P."/>
            <person name="Kaster A.-K."/>
            <person name="Ovreas L."/>
            <person name="Rohde M."/>
            <person name="Galperin M.Y."/>
            <person name="Jogler C."/>
        </authorList>
    </citation>
    <scope>NUCLEOTIDE SEQUENCE [LARGE SCALE GENOMIC DNA]</scope>
    <source>
        <strain evidence="8 9">Mal64</strain>
    </source>
</reference>
<comment type="function">
    <text evidence="5">Associates with the EF-Tu.GDP complex and induces the exchange of GDP to GTP. It remains bound to the aminoacyl-tRNA.EF-Tu.GTP complex up to the GTP hydrolysis stage on the ribosome.</text>
</comment>